<reference evidence="4" key="2">
    <citation type="journal article" date="2023" name="BMC Genomics">
        <title>Pest status, molecular evolution, and epigenetic factors derived from the genome assembly of Frankliniella fusca, a thysanopteran phytovirus vector.</title>
        <authorList>
            <person name="Catto M.A."/>
            <person name="Labadie P.E."/>
            <person name="Jacobson A.L."/>
            <person name="Kennedy G.G."/>
            <person name="Srinivasan R."/>
            <person name="Hunt B.G."/>
        </authorList>
    </citation>
    <scope>NUCLEOTIDE SEQUENCE</scope>
    <source>
        <strain evidence="4">PL_HMW_Pooled</strain>
    </source>
</reference>
<organism evidence="4 5">
    <name type="scientific">Frankliniella fusca</name>
    <dbReference type="NCBI Taxonomy" id="407009"/>
    <lineage>
        <taxon>Eukaryota</taxon>
        <taxon>Metazoa</taxon>
        <taxon>Ecdysozoa</taxon>
        <taxon>Arthropoda</taxon>
        <taxon>Hexapoda</taxon>
        <taxon>Insecta</taxon>
        <taxon>Pterygota</taxon>
        <taxon>Neoptera</taxon>
        <taxon>Paraneoptera</taxon>
        <taxon>Thysanoptera</taxon>
        <taxon>Terebrantia</taxon>
        <taxon>Thripoidea</taxon>
        <taxon>Thripidae</taxon>
        <taxon>Frankliniella</taxon>
    </lineage>
</organism>
<accession>A0AAE1HXB7</accession>
<keyword evidence="1" id="KW-0732">Signal</keyword>
<evidence type="ECO:0000256" key="3">
    <source>
        <dbReference type="ARBA" id="ARBA00060902"/>
    </source>
</evidence>
<dbReference type="InterPro" id="IPR038606">
    <property type="entry name" value="To_sf"/>
</dbReference>
<evidence type="ECO:0000256" key="2">
    <source>
        <dbReference type="ARBA" id="ARBA00023108"/>
    </source>
</evidence>
<evidence type="ECO:0000313" key="5">
    <source>
        <dbReference type="Proteomes" id="UP001219518"/>
    </source>
</evidence>
<dbReference type="FunFam" id="3.15.10.30:FF:000001">
    <property type="entry name" value="Takeout-like protein 1"/>
    <property type="match status" value="1"/>
</dbReference>
<keyword evidence="2" id="KW-0090">Biological rhythms</keyword>
<dbReference type="Proteomes" id="UP001219518">
    <property type="component" value="Unassembled WGS sequence"/>
</dbReference>
<dbReference type="Gene3D" id="3.15.10.30">
    <property type="entry name" value="Haemolymph juvenile hormone binding protein"/>
    <property type="match status" value="1"/>
</dbReference>
<name>A0AAE1HXB7_9NEOP</name>
<comment type="caution">
    <text evidence="4">The sequence shown here is derived from an EMBL/GenBank/DDBJ whole genome shotgun (WGS) entry which is preliminary data.</text>
</comment>
<keyword evidence="5" id="KW-1185">Reference proteome</keyword>
<dbReference type="EMBL" id="JAHWGI010001376">
    <property type="protein sequence ID" value="KAK3929110.1"/>
    <property type="molecule type" value="Genomic_DNA"/>
</dbReference>
<gene>
    <name evidence="4" type="ORF">KUF71_017596</name>
</gene>
<dbReference type="Pfam" id="PF06585">
    <property type="entry name" value="JHBP"/>
    <property type="match status" value="1"/>
</dbReference>
<dbReference type="AlphaFoldDB" id="A0AAE1HXB7"/>
<evidence type="ECO:0000313" key="4">
    <source>
        <dbReference type="EMBL" id="KAK3929110.1"/>
    </source>
</evidence>
<dbReference type="SMART" id="SM00700">
    <property type="entry name" value="JHBP"/>
    <property type="match status" value="1"/>
</dbReference>
<proteinExistence type="inferred from homology"/>
<comment type="similarity">
    <text evidence="3">Belongs to the TO family.</text>
</comment>
<dbReference type="GO" id="GO:0007623">
    <property type="term" value="P:circadian rhythm"/>
    <property type="evidence" value="ECO:0007669"/>
    <property type="project" value="UniProtKB-ARBA"/>
</dbReference>
<sequence>MPLGARELGVFRLDPLFISKVVIDQGNGPVSIDLQFTDLHIHGLKDAKIKDDMNASTTKPIYFSGKTQIAKGITLKGQYKVNGKVLVLPIQGEGECELNLENVSALFALHCHEETKDGLRYLNIDDFKFTFDTTLLKIRLENLFKGNKELSNNMNTFLNENWKEILQELKPGIQDAFGIAFKEITNRIFSKVPVQNLFDK</sequence>
<evidence type="ECO:0000256" key="1">
    <source>
        <dbReference type="ARBA" id="ARBA00022729"/>
    </source>
</evidence>
<dbReference type="PANTHER" id="PTHR11008:SF32">
    <property type="entry name" value="CIRCADIAN CLOCK-CONTROLLED PROTEIN DAYWAKE-RELATED"/>
    <property type="match status" value="1"/>
</dbReference>
<dbReference type="InterPro" id="IPR010562">
    <property type="entry name" value="Haemolymph_juvenile_hormone-bd"/>
</dbReference>
<reference evidence="4" key="1">
    <citation type="submission" date="2021-07" db="EMBL/GenBank/DDBJ databases">
        <authorList>
            <person name="Catto M.A."/>
            <person name="Jacobson A."/>
            <person name="Kennedy G."/>
            <person name="Labadie P."/>
            <person name="Hunt B.G."/>
            <person name="Srinivasan R."/>
        </authorList>
    </citation>
    <scope>NUCLEOTIDE SEQUENCE</scope>
    <source>
        <strain evidence="4">PL_HMW_Pooled</strain>
        <tissue evidence="4">Head</tissue>
    </source>
</reference>
<dbReference type="GO" id="GO:0005615">
    <property type="term" value="C:extracellular space"/>
    <property type="evidence" value="ECO:0007669"/>
    <property type="project" value="TreeGrafter"/>
</dbReference>
<dbReference type="PANTHER" id="PTHR11008">
    <property type="entry name" value="PROTEIN TAKEOUT-LIKE PROTEIN"/>
    <property type="match status" value="1"/>
</dbReference>
<protein>
    <submittedName>
        <fullName evidence="4">Protein takeout</fullName>
    </submittedName>
</protein>